<organism evidence="1">
    <name type="scientific">bioreactor metagenome</name>
    <dbReference type="NCBI Taxonomy" id="1076179"/>
    <lineage>
        <taxon>unclassified sequences</taxon>
        <taxon>metagenomes</taxon>
        <taxon>ecological metagenomes</taxon>
    </lineage>
</organism>
<evidence type="ECO:0008006" key="2">
    <source>
        <dbReference type="Google" id="ProtNLM"/>
    </source>
</evidence>
<comment type="caution">
    <text evidence="1">The sequence shown here is derived from an EMBL/GenBank/DDBJ whole genome shotgun (WGS) entry which is preliminary data.</text>
</comment>
<dbReference type="SUPFAM" id="SSF51126">
    <property type="entry name" value="Pectin lyase-like"/>
    <property type="match status" value="1"/>
</dbReference>
<protein>
    <recommendedName>
        <fullName evidence="2">Right handed beta helix domain-containing protein</fullName>
    </recommendedName>
</protein>
<dbReference type="InterPro" id="IPR011050">
    <property type="entry name" value="Pectin_lyase_fold/virulence"/>
</dbReference>
<proteinExistence type="predicted"/>
<dbReference type="EMBL" id="VSSQ01000033">
    <property type="protein sequence ID" value="MPL66737.1"/>
    <property type="molecule type" value="Genomic_DNA"/>
</dbReference>
<reference evidence="1" key="1">
    <citation type="submission" date="2019-08" db="EMBL/GenBank/DDBJ databases">
        <authorList>
            <person name="Kucharzyk K."/>
            <person name="Murdoch R.W."/>
            <person name="Higgins S."/>
            <person name="Loffler F."/>
        </authorList>
    </citation>
    <scope>NUCLEOTIDE SEQUENCE</scope>
</reference>
<sequence>MNNSLRYLIYLISFFAITSFGFSSCVTEEDYANSSNINLKFSNDTIRFDTVFTTLGSVTKQIRVYNNENKPLKIDQIRLGAGANSFYRLNVDGNTNIVVNDVVINAKDSMFIFVRVTINPNNQSNPLLVSDSIIFSFNGKEQYVQLEAYGQDAYYHVADKWAYTLDNNGNRIDSLNYSLAEDKGLQSGCIVNGNSLEWKNDKPHIIFGSLIVNSNKTLTLSEGTKIHLNSKSVFFVWSEASLKVNGSTQNNVIFQGMRKDDYYSQLPGQWGQIWFQAGSKNNVLNNVTIKNGTIGIIVDSCITNDIPTVDIQSSKIENMSVYGIWSRGGHINAVNTLVQNTGKETVALTIGGKYQFVNCTFANYWSYNSRRSNATLFLQNYYYDNDNNLILRPITECNFYNTIIYGSNEDEIMIDKKEGAELNYLFESCLLLTKSVRNEPPMVSNCIFNQDPLFNYPQEGDFRIKSSSPAIGKGNGSWNAVYPNDIIGNFRQFPPTIGAYEYYPIATRK</sequence>
<dbReference type="PROSITE" id="PS51257">
    <property type="entry name" value="PROKAR_LIPOPROTEIN"/>
    <property type="match status" value="1"/>
</dbReference>
<evidence type="ECO:0000313" key="1">
    <source>
        <dbReference type="EMBL" id="MPL66737.1"/>
    </source>
</evidence>
<dbReference type="AlphaFoldDB" id="A0A644TJZ7"/>
<accession>A0A644TJZ7</accession>
<name>A0A644TJZ7_9ZZZZ</name>
<gene>
    <name evidence="1" type="ORF">SDC9_12425</name>
</gene>